<evidence type="ECO:0000313" key="2">
    <source>
        <dbReference type="EMBL" id="MCL1046904.1"/>
    </source>
</evidence>
<sequence length="125" mass="13929">MVVGKNEKILLVLSLLSSSVNAELTQEEIEQWVNEDGVVAIAKAMATEIIESFPQKLSYFEEIETVMRLRRELTYTVSLDTQALAANTGVEDTLVLARLKKGYKTQVTQDEMNKTLCNMPTASNS</sequence>
<reference evidence="2 3" key="1">
    <citation type="submission" date="2022-01" db="EMBL/GenBank/DDBJ databases">
        <title>Whole genome-based taxonomy of the Shewanellaceae.</title>
        <authorList>
            <person name="Martin-Rodriguez A.J."/>
        </authorList>
    </citation>
    <scope>NUCLEOTIDE SEQUENCE [LARGE SCALE GENOMIC DNA]</scope>
    <source>
        <strain evidence="2 3">DSM 24955</strain>
    </source>
</reference>
<feature type="signal peptide" evidence="1">
    <location>
        <begin position="1"/>
        <end position="22"/>
    </location>
</feature>
<accession>A0ABT0KTH2</accession>
<organism evidence="2 3">
    <name type="scientific">Shewanella electrodiphila</name>
    <dbReference type="NCBI Taxonomy" id="934143"/>
    <lineage>
        <taxon>Bacteria</taxon>
        <taxon>Pseudomonadati</taxon>
        <taxon>Pseudomonadota</taxon>
        <taxon>Gammaproteobacteria</taxon>
        <taxon>Alteromonadales</taxon>
        <taxon>Shewanellaceae</taxon>
        <taxon>Shewanella</taxon>
    </lineage>
</organism>
<protein>
    <submittedName>
        <fullName evidence="2">Uncharacterized protein</fullName>
    </submittedName>
</protein>
<feature type="chain" id="PRO_5045091282" evidence="1">
    <location>
        <begin position="23"/>
        <end position="125"/>
    </location>
</feature>
<dbReference type="Proteomes" id="UP001202134">
    <property type="component" value="Unassembled WGS sequence"/>
</dbReference>
<evidence type="ECO:0000256" key="1">
    <source>
        <dbReference type="SAM" id="SignalP"/>
    </source>
</evidence>
<gene>
    <name evidence="2" type="ORF">L2737_16495</name>
</gene>
<comment type="caution">
    <text evidence="2">The sequence shown here is derived from an EMBL/GenBank/DDBJ whole genome shotgun (WGS) entry which is preliminary data.</text>
</comment>
<dbReference type="RefSeq" id="WP_248956435.1">
    <property type="nucleotide sequence ID" value="NZ_JAKIKU010000009.1"/>
</dbReference>
<name>A0ABT0KTH2_9GAMM</name>
<proteinExistence type="predicted"/>
<keyword evidence="3" id="KW-1185">Reference proteome</keyword>
<evidence type="ECO:0000313" key="3">
    <source>
        <dbReference type="Proteomes" id="UP001202134"/>
    </source>
</evidence>
<keyword evidence="1" id="KW-0732">Signal</keyword>
<dbReference type="EMBL" id="JAKIKU010000009">
    <property type="protein sequence ID" value="MCL1046904.1"/>
    <property type="molecule type" value="Genomic_DNA"/>
</dbReference>